<name>A0AA51YJJ1_9EURY</name>
<organism evidence="3 4">
    <name type="scientific">Methanolobus mangrovi</name>
    <dbReference type="NCBI Taxonomy" id="3072977"/>
    <lineage>
        <taxon>Archaea</taxon>
        <taxon>Methanobacteriati</taxon>
        <taxon>Methanobacteriota</taxon>
        <taxon>Stenosarchaea group</taxon>
        <taxon>Methanomicrobia</taxon>
        <taxon>Methanosarcinales</taxon>
        <taxon>Methanosarcinaceae</taxon>
        <taxon>Methanolobus</taxon>
    </lineage>
</organism>
<evidence type="ECO:0000256" key="2">
    <source>
        <dbReference type="SAM" id="Phobius"/>
    </source>
</evidence>
<dbReference type="GeneID" id="84228935"/>
<keyword evidence="2" id="KW-0472">Membrane</keyword>
<evidence type="ECO:0000256" key="1">
    <source>
        <dbReference type="SAM" id="MobiDB-lite"/>
    </source>
</evidence>
<sequence>MISDKKYGVSLQVLIILFSFIVVAVPAAAISPPVVLEGSLMLDGSPAPVGTEVAAVVDGQTVGETTVTNTGLFGDERSNRLGVSSDYSVVTIYVNGVETTTLDLSSYQSGEMISLDLSATTPASPTTTGTKSSGGGGGFSSVTTETTEEAVDTGSETSQPDETIVQSPIEEEVADEVAGEEESSPVSGVSSMIAIFGLILVGAVIVSYRYKSKK</sequence>
<dbReference type="AlphaFoldDB" id="A0AA51YJJ1"/>
<feature type="transmembrane region" description="Helical" evidence="2">
    <location>
        <begin position="189"/>
        <end position="208"/>
    </location>
</feature>
<keyword evidence="4" id="KW-1185">Reference proteome</keyword>
<proteinExistence type="predicted"/>
<protein>
    <submittedName>
        <fullName evidence="3">Uncharacterized protein</fullName>
    </submittedName>
</protein>
<gene>
    <name evidence="3" type="ORF">RE476_02300</name>
</gene>
<accession>A0AA51YJJ1</accession>
<evidence type="ECO:0000313" key="3">
    <source>
        <dbReference type="EMBL" id="WMW22670.1"/>
    </source>
</evidence>
<dbReference type="EMBL" id="CP133594">
    <property type="protein sequence ID" value="WMW22670.1"/>
    <property type="molecule type" value="Genomic_DNA"/>
</dbReference>
<feature type="compositionally biased region" description="Low complexity" evidence="1">
    <location>
        <begin position="119"/>
        <end position="131"/>
    </location>
</feature>
<reference evidence="3" key="1">
    <citation type="submission" date="2023-08" db="EMBL/GenBank/DDBJ databases">
        <title>Methanolobus mangrovi sp. nov. and Methanolobus sediminis sp. nov, two novel methylotrophic methanogens isolated from mangrove sediments in China.</title>
        <authorList>
            <person name="Zhou J."/>
        </authorList>
    </citation>
    <scope>NUCLEOTIDE SEQUENCE</scope>
    <source>
        <strain evidence="3">FTZ2</strain>
    </source>
</reference>
<dbReference type="Proteomes" id="UP001183006">
    <property type="component" value="Chromosome"/>
</dbReference>
<keyword evidence="2" id="KW-0812">Transmembrane</keyword>
<feature type="region of interest" description="Disordered" evidence="1">
    <location>
        <begin position="119"/>
        <end position="167"/>
    </location>
</feature>
<dbReference type="KEGG" id="mmav:RE476_02300"/>
<feature type="compositionally biased region" description="Polar residues" evidence="1">
    <location>
        <begin position="155"/>
        <end position="166"/>
    </location>
</feature>
<keyword evidence="2" id="KW-1133">Transmembrane helix</keyword>
<dbReference type="RefSeq" id="WP_309308786.1">
    <property type="nucleotide sequence ID" value="NZ_CP133594.1"/>
</dbReference>
<feature type="transmembrane region" description="Helical" evidence="2">
    <location>
        <begin position="7"/>
        <end position="30"/>
    </location>
</feature>
<evidence type="ECO:0000313" key="4">
    <source>
        <dbReference type="Proteomes" id="UP001183006"/>
    </source>
</evidence>